<name>K0SC52_THAOC</name>
<feature type="transmembrane region" description="Helical" evidence="2">
    <location>
        <begin position="420"/>
        <end position="442"/>
    </location>
</feature>
<feature type="region of interest" description="Disordered" evidence="1">
    <location>
        <begin position="456"/>
        <end position="513"/>
    </location>
</feature>
<keyword evidence="4" id="KW-1185">Reference proteome</keyword>
<dbReference type="AlphaFoldDB" id="K0SC52"/>
<keyword evidence="2" id="KW-1133">Transmembrane helix</keyword>
<keyword evidence="2" id="KW-0472">Membrane</keyword>
<feature type="compositionally biased region" description="Basic and acidic residues" evidence="1">
    <location>
        <begin position="716"/>
        <end position="728"/>
    </location>
</feature>
<feature type="region of interest" description="Disordered" evidence="1">
    <location>
        <begin position="774"/>
        <end position="892"/>
    </location>
</feature>
<gene>
    <name evidence="3" type="ORF">THAOC_21347</name>
</gene>
<feature type="region of interest" description="Disordered" evidence="1">
    <location>
        <begin position="21"/>
        <end position="85"/>
    </location>
</feature>
<accession>K0SC52</accession>
<feature type="compositionally biased region" description="Basic and acidic residues" evidence="1">
    <location>
        <begin position="829"/>
        <end position="849"/>
    </location>
</feature>
<dbReference type="EMBL" id="AGNL01024993">
    <property type="protein sequence ID" value="EJK58521.1"/>
    <property type="molecule type" value="Genomic_DNA"/>
</dbReference>
<dbReference type="OrthoDB" id="10680973at2759"/>
<feature type="compositionally biased region" description="Polar residues" evidence="1">
    <location>
        <begin position="496"/>
        <end position="506"/>
    </location>
</feature>
<proteinExistence type="predicted"/>
<keyword evidence="2" id="KW-0812">Transmembrane</keyword>
<dbReference type="OMA" id="ISSICHR"/>
<feature type="compositionally biased region" description="Basic and acidic residues" evidence="1">
    <location>
        <begin position="24"/>
        <end position="66"/>
    </location>
</feature>
<reference evidence="3 4" key="1">
    <citation type="journal article" date="2012" name="Genome Biol.">
        <title>Genome and low-iron response of an oceanic diatom adapted to chronic iron limitation.</title>
        <authorList>
            <person name="Lommer M."/>
            <person name="Specht M."/>
            <person name="Roy A.S."/>
            <person name="Kraemer L."/>
            <person name="Andreson R."/>
            <person name="Gutowska M.A."/>
            <person name="Wolf J."/>
            <person name="Bergner S.V."/>
            <person name="Schilhabel M.B."/>
            <person name="Klostermeier U.C."/>
            <person name="Beiko R.G."/>
            <person name="Rosenstiel P."/>
            <person name="Hippler M."/>
            <person name="Laroche J."/>
        </authorList>
    </citation>
    <scope>NUCLEOTIDE SEQUENCE [LARGE SCALE GENOMIC DNA]</scope>
    <source>
        <strain evidence="3 4">CCMP1005</strain>
    </source>
</reference>
<feature type="region of interest" description="Disordered" evidence="1">
    <location>
        <begin position="708"/>
        <end position="737"/>
    </location>
</feature>
<evidence type="ECO:0000313" key="3">
    <source>
        <dbReference type="EMBL" id="EJK58521.1"/>
    </source>
</evidence>
<evidence type="ECO:0000256" key="2">
    <source>
        <dbReference type="SAM" id="Phobius"/>
    </source>
</evidence>
<comment type="caution">
    <text evidence="3">The sequence shown here is derived from an EMBL/GenBank/DDBJ whole genome shotgun (WGS) entry which is preliminary data.</text>
</comment>
<dbReference type="Proteomes" id="UP000266841">
    <property type="component" value="Unassembled WGS sequence"/>
</dbReference>
<organism evidence="3 4">
    <name type="scientific">Thalassiosira oceanica</name>
    <name type="common">Marine diatom</name>
    <dbReference type="NCBI Taxonomy" id="159749"/>
    <lineage>
        <taxon>Eukaryota</taxon>
        <taxon>Sar</taxon>
        <taxon>Stramenopiles</taxon>
        <taxon>Ochrophyta</taxon>
        <taxon>Bacillariophyta</taxon>
        <taxon>Coscinodiscophyceae</taxon>
        <taxon>Thalassiosirophycidae</taxon>
        <taxon>Thalassiosirales</taxon>
        <taxon>Thalassiosiraceae</taxon>
        <taxon>Thalassiosira</taxon>
    </lineage>
</organism>
<feature type="compositionally biased region" description="Basic residues" evidence="1">
    <location>
        <begin position="864"/>
        <end position="873"/>
    </location>
</feature>
<dbReference type="eggNOG" id="ENOG502R25Z">
    <property type="taxonomic scope" value="Eukaryota"/>
</dbReference>
<sequence>MTPPVLTLTATASSSFQAVASALEDGRRLKRDKGDKDDKGDKGDKDDSADREFDASDVSHMDHDVEGSADVGGISTSDTLDGTADETTLAVEPAADTTGEGAEDAPIETGESTGIEEFWEVSTTDTLDSIEEEDTLDMVGEGEESLGEVSVAEDTYAWDIMEPVDEASAPELLDDPDGRVSISSDEVGLYFACRPGPCEGTLDDEDLELLETAVHEHMTEGRVMQSSVEFDLQTLDGVKFRGVDFEVSLPIMDERRLEAKDRRRKGLNLRRRVQANGDSGVLVKTSVDFTAPPNLGPDDIFTTSQLTKLLSNLLEREESGIVGRIQTTNTQGSWLSQVVGYQTMTESNFANRLKAEQTEFGISVQDATLPGGDVTLPGEDVMLPGAPSVALPSEATTADAPALASAPLSDGRSNSSLSSLLIIGAAGAGASLLLLVGLLCYARSSKSRIKNIQLDTSPAFEPGKNNPRSPSASSSSRRRLPFKKKNSDVVEPDGNEGTSATASPASQRDADVEAALETQSDQFDVEEDDESFMMARAALGQNDNVTVATNAHTNGDDMSYAFTVDGESIMPTVGHASVSASEDAMIGAGGLTSFANDKGVFRWNESGTKMVYTPATAANNSEQNGFVFDERKKRWVVKDKVVGEKGVSFKATTQVREEVLAGEPAIRIVRSRSADSEGTGISGISEFTYDNVALRTWRWGGRLQHAVSPAHAGGTPKDEGVEVDDQFRPDSSLMNDDDTAFTGWTQGTVFPAPVTPDRADWAFADDETVVTTTTRGTLGTIEPGRIVPKSSVKRPNQFQIKEDSTFEWTPFDESSKGPARQSSNDGGEDDHSAHSEEVLQDLDRLSKFMKERRKAKNDAAQKSKSFRNPKRLSSRAPSFGNKSEYAETMRGV</sequence>
<protein>
    <submittedName>
        <fullName evidence="3">Uncharacterized protein</fullName>
    </submittedName>
</protein>
<evidence type="ECO:0000313" key="4">
    <source>
        <dbReference type="Proteomes" id="UP000266841"/>
    </source>
</evidence>
<evidence type="ECO:0000256" key="1">
    <source>
        <dbReference type="SAM" id="MobiDB-lite"/>
    </source>
</evidence>